<sequence length="18" mass="1850">PEPAKSAPAPKKGSKEEV</sequence>
<organism>
    <name type="scientific">Bos taurus</name>
    <name type="common">Bovine</name>
    <dbReference type="NCBI Taxonomy" id="9913"/>
    <lineage>
        <taxon>Eukaryota</taxon>
        <taxon>Metazoa</taxon>
        <taxon>Chordata</taxon>
        <taxon>Craniata</taxon>
        <taxon>Vertebrata</taxon>
        <taxon>Euteleostomi</taxon>
        <taxon>Mammalia</taxon>
        <taxon>Eutheria</taxon>
        <taxon>Laurasiatheria</taxon>
        <taxon>Artiodactyla</taxon>
        <taxon>Ruminantia</taxon>
        <taxon>Pecora</taxon>
        <taxon>Bovidae</taxon>
        <taxon>Bovinae</taxon>
        <taxon>Bos</taxon>
    </lineage>
</organism>
<keyword id="KW-0903">Direct protein sequencing</keyword>
<accession>Q9TR74</accession>
<name>Q9TR74_BOVIN</name>
<dbReference type="AlphaFoldDB" id="Q9TR74"/>
<protein>
    <submittedName>
        <fullName>Thymic peptide</fullName>
    </submittedName>
</protein>
<proteinExistence type="evidence at protein level"/>
<reference key="1">
    <citation type="submission" date="1995-07" db="EMBL/GenBank/DDBJ databases">
        <title>Thymic peptides increase glutathione level and glutathione disulfide reductase activity in vascular endothelial cells.</title>
        <authorList>
            <person name="Li L."/>
            <person name="Clark K."/>
            <person name="Lau B.H."/>
        </authorList>
    </citation>
    <scope>PROTEIN SEQUENCE</scope>
</reference>